<comment type="cofactor">
    <cofactor evidence="1">
        <name>pyridoxal 5'-phosphate</name>
        <dbReference type="ChEBI" id="CHEBI:597326"/>
    </cofactor>
</comment>
<evidence type="ECO:0000259" key="7">
    <source>
        <dbReference type="Pfam" id="PF14748"/>
    </source>
</evidence>
<dbReference type="Pfam" id="PF02784">
    <property type="entry name" value="Orn_Arg_deC_N"/>
    <property type="match status" value="1"/>
</dbReference>
<feature type="domain" description="Pyrroline-5-carboxylate reductase dimerisation" evidence="7">
    <location>
        <begin position="156"/>
        <end position="236"/>
    </location>
</feature>
<evidence type="ECO:0000256" key="1">
    <source>
        <dbReference type="ARBA" id="ARBA00001933"/>
    </source>
</evidence>
<sequence>MKKINYGFIGTGIIGEMLINRFVDSGVADPDQIYASNRSTERLKRIVIYTGINKGTNQEVISNSDYIYLCVKPQDLPDVYQDLNGKLNEKTLVTSVASIERNYYYENLGKIKLVRIIPSITNKRKGTILFVADKSQESERVYLDLSQIANVYCVPEEHLDEYTHLASCSPAIISEFIRGYLTSITKKGINEEKGREIIFDALYQTADLLKEFGFRVIDDVCTKGGISRVGVNFVSENFPIERLSDELLGRMKSVKLEWSGKYELNNQNILDIINENGTPLYVYEENEIKRNFELIIDSIPYENKQVHYAVMCNSNSEVLRKIRQLGGFVQINSIHELDLVKKVGFSNGDISFTSTGLDSESLERLVQEGVQVNLDSVEEVEKYCKLNAGGNFGIRIKMKEDIELPEGYTNSPKDSDVGIPQDYFSRVKQIAQDYGCRINEIHGYLASNILDSEPLIHSSNYLMECAKQFPDLEYVNFGSGFGVPGRKTESKFDFAGIGEYYSRLTKELSDHLGRDVKLKIEPGRSVVATAGTLYAKVTNVKQLTGKKQISINAGFGEFPRPRIYGAYHEIEAVGKTGETETYDIRGNTVLQSDFLGKERKLPQVQEGDILAIRNTGAYGIVMASGFPGKELPSEVMVYSDGTFKRILDWAESDSLARSSRYE</sequence>
<dbReference type="Proteomes" id="UP000186657">
    <property type="component" value="Unassembled WGS sequence"/>
</dbReference>
<dbReference type="SUPFAM" id="SSF51419">
    <property type="entry name" value="PLP-binding barrel"/>
    <property type="match status" value="1"/>
</dbReference>
<evidence type="ECO:0000313" key="9">
    <source>
        <dbReference type="Proteomes" id="UP000186657"/>
    </source>
</evidence>
<feature type="domain" description="Pyrroline-5-carboxylate reductase catalytic N-terminal" evidence="6">
    <location>
        <begin position="6"/>
        <end position="96"/>
    </location>
</feature>
<name>A0A1U7N0C4_9CYAN</name>
<comment type="similarity">
    <text evidence="3">Belongs to the Orn/Lys/Arg decarboxylase class-II family.</text>
</comment>
<dbReference type="RefSeq" id="WP_075898736.1">
    <property type="nucleotide sequence ID" value="NZ_MKZS01000001.1"/>
</dbReference>
<dbReference type="GO" id="GO:0009089">
    <property type="term" value="P:lysine biosynthetic process via diaminopimelate"/>
    <property type="evidence" value="ECO:0007669"/>
    <property type="project" value="TreeGrafter"/>
</dbReference>
<dbReference type="InterPro" id="IPR029036">
    <property type="entry name" value="P5CR_dimer"/>
</dbReference>
<dbReference type="SUPFAM" id="SSF50621">
    <property type="entry name" value="Alanine racemase C-terminal domain-like"/>
    <property type="match status" value="1"/>
</dbReference>
<proteinExistence type="inferred from homology"/>
<dbReference type="Pfam" id="PF14748">
    <property type="entry name" value="P5CR_dimer"/>
    <property type="match status" value="1"/>
</dbReference>
<dbReference type="Gene3D" id="3.40.50.720">
    <property type="entry name" value="NAD(P)-binding Rossmann-like Domain"/>
    <property type="match status" value="1"/>
</dbReference>
<dbReference type="SUPFAM" id="SSF48179">
    <property type="entry name" value="6-phosphogluconate dehydrogenase C-terminal domain-like"/>
    <property type="match status" value="1"/>
</dbReference>
<dbReference type="InterPro" id="IPR036291">
    <property type="entry name" value="NAD(P)-bd_dom_sf"/>
</dbReference>
<dbReference type="InterPro" id="IPR009006">
    <property type="entry name" value="Ala_racemase/Decarboxylase_C"/>
</dbReference>
<reference evidence="8 9" key="1">
    <citation type="submission" date="2016-10" db="EMBL/GenBank/DDBJ databases">
        <title>Comparative genomics uncovers the prolific and rare metabolic potential of the cyanobacterial genus Moorea.</title>
        <authorList>
            <person name="Leao T."/>
            <person name="Castelao G."/>
            <person name="Korobeynikov A."/>
            <person name="Monroe E.A."/>
            <person name="Podell S."/>
            <person name="Glukhov E."/>
            <person name="Allen E."/>
            <person name="Gerwick W.H."/>
            <person name="Gerwick L."/>
        </authorList>
    </citation>
    <scope>NUCLEOTIDE SEQUENCE [LARGE SCALE GENOMIC DNA]</scope>
    <source>
        <strain evidence="8 9">PNG5-198</strain>
    </source>
</reference>
<evidence type="ECO:0008006" key="10">
    <source>
        <dbReference type="Google" id="ProtNLM"/>
    </source>
</evidence>
<evidence type="ECO:0000259" key="5">
    <source>
        <dbReference type="Pfam" id="PF02784"/>
    </source>
</evidence>
<dbReference type="GO" id="GO:0008836">
    <property type="term" value="F:diaminopimelate decarboxylase activity"/>
    <property type="evidence" value="ECO:0007669"/>
    <property type="project" value="TreeGrafter"/>
</dbReference>
<dbReference type="Pfam" id="PF03807">
    <property type="entry name" value="F420_oxidored"/>
    <property type="match status" value="1"/>
</dbReference>
<dbReference type="PANTHER" id="PTHR43727:SF2">
    <property type="entry name" value="GROUP IV DECARBOXYLASE"/>
    <property type="match status" value="1"/>
</dbReference>
<evidence type="ECO:0000259" key="6">
    <source>
        <dbReference type="Pfam" id="PF03807"/>
    </source>
</evidence>
<dbReference type="InterPro" id="IPR028939">
    <property type="entry name" value="P5C_Rdtase_cat_N"/>
</dbReference>
<dbReference type="EMBL" id="MKZS01000001">
    <property type="protein sequence ID" value="OLT59396.1"/>
    <property type="molecule type" value="Genomic_DNA"/>
</dbReference>
<dbReference type="AlphaFoldDB" id="A0A1U7N0C4"/>
<comment type="caution">
    <text evidence="8">The sequence shown here is derived from an EMBL/GenBank/DDBJ whole genome shotgun (WGS) entry which is preliminary data.</text>
</comment>
<dbReference type="SUPFAM" id="SSF51735">
    <property type="entry name" value="NAD(P)-binding Rossmann-fold domains"/>
    <property type="match status" value="1"/>
</dbReference>
<dbReference type="PRINTS" id="PR01179">
    <property type="entry name" value="ODADCRBXLASE"/>
</dbReference>
<dbReference type="InterPro" id="IPR029066">
    <property type="entry name" value="PLP-binding_barrel"/>
</dbReference>
<gene>
    <name evidence="8" type="ORF">BJP37_10405</name>
</gene>
<dbReference type="PANTHER" id="PTHR43727">
    <property type="entry name" value="DIAMINOPIMELATE DECARBOXYLASE"/>
    <property type="match status" value="1"/>
</dbReference>
<dbReference type="InterPro" id="IPR022643">
    <property type="entry name" value="De-COase2_C"/>
</dbReference>
<dbReference type="Gene3D" id="3.20.20.10">
    <property type="entry name" value="Alanine racemase"/>
    <property type="match status" value="1"/>
</dbReference>
<dbReference type="InterPro" id="IPR022644">
    <property type="entry name" value="De-COase2_N"/>
</dbReference>
<dbReference type="Gene3D" id="2.40.37.10">
    <property type="entry name" value="Lyase, Ornithine Decarboxylase, Chain A, domain 1"/>
    <property type="match status" value="1"/>
</dbReference>
<keyword evidence="9" id="KW-1185">Reference proteome</keyword>
<feature type="domain" description="Orn/DAP/Arg decarboxylase 2 N-terminal" evidence="5">
    <location>
        <begin position="287"/>
        <end position="528"/>
    </location>
</feature>
<feature type="domain" description="Orn/DAP/Arg decarboxylase 2 C-terminal" evidence="4">
    <location>
        <begin position="284"/>
        <end position="616"/>
    </location>
</feature>
<keyword evidence="2" id="KW-0663">Pyridoxal phosphate</keyword>
<organism evidence="8 9">
    <name type="scientific">Moorena bouillonii PNG</name>
    <dbReference type="NCBI Taxonomy" id="568701"/>
    <lineage>
        <taxon>Bacteria</taxon>
        <taxon>Bacillati</taxon>
        <taxon>Cyanobacteriota</taxon>
        <taxon>Cyanophyceae</taxon>
        <taxon>Coleofasciculales</taxon>
        <taxon>Coleofasciculaceae</taxon>
        <taxon>Moorena</taxon>
    </lineage>
</organism>
<dbReference type="InterPro" id="IPR008927">
    <property type="entry name" value="6-PGluconate_DH-like_C_sf"/>
</dbReference>
<protein>
    <recommendedName>
        <fullName evidence="10">NAD(P)-binding domain-containing protein</fullName>
    </recommendedName>
</protein>
<evidence type="ECO:0000256" key="3">
    <source>
        <dbReference type="RuleBase" id="RU003737"/>
    </source>
</evidence>
<evidence type="ECO:0000256" key="2">
    <source>
        <dbReference type="ARBA" id="ARBA00022898"/>
    </source>
</evidence>
<evidence type="ECO:0000259" key="4">
    <source>
        <dbReference type="Pfam" id="PF00278"/>
    </source>
</evidence>
<dbReference type="InterPro" id="IPR000183">
    <property type="entry name" value="Orn/DAP/Arg_de-COase"/>
</dbReference>
<accession>A0A1U7N0C4</accession>
<evidence type="ECO:0000313" key="8">
    <source>
        <dbReference type="EMBL" id="OLT59396.1"/>
    </source>
</evidence>
<dbReference type="Pfam" id="PF00278">
    <property type="entry name" value="Orn_DAP_Arg_deC"/>
    <property type="match status" value="1"/>
</dbReference>
<dbReference type="Gene3D" id="1.10.3730.10">
    <property type="entry name" value="ProC C-terminal domain-like"/>
    <property type="match status" value="1"/>
</dbReference>